<reference evidence="1 2" key="1">
    <citation type="submission" date="2017-12" db="EMBL/GenBank/DDBJ databases">
        <title>Genomes of bacteria within cyanobacterial aggregates.</title>
        <authorList>
            <person name="Cai H."/>
        </authorList>
    </citation>
    <scope>NUCLEOTIDE SEQUENCE [LARGE SCALE GENOMIC DNA]</scope>
    <source>
        <strain evidence="1 2">TH16</strain>
    </source>
</reference>
<sequence>MDMTGAMIMRQGGWRGWTAWMLLPALMLVALLPRGYMPDTAALARGALTLTLCRVVQVTLDGTGTQTVDHGLACPFGLLPVPSGPVEQAGIPLPRLWDRVPMLLLPGLIRHVPIWAHGLGARGPPGI</sequence>
<dbReference type="AlphaFoldDB" id="A0A2K9NG81"/>
<gene>
    <name evidence="1" type="ORF">C0V82_16485</name>
</gene>
<organism evidence="1 2">
    <name type="scientific">Niveispirillum cyanobacteriorum</name>
    <dbReference type="NCBI Taxonomy" id="1612173"/>
    <lineage>
        <taxon>Bacteria</taxon>
        <taxon>Pseudomonadati</taxon>
        <taxon>Pseudomonadota</taxon>
        <taxon>Alphaproteobacteria</taxon>
        <taxon>Rhodospirillales</taxon>
        <taxon>Azospirillaceae</taxon>
        <taxon>Niveispirillum</taxon>
    </lineage>
</organism>
<dbReference type="OrthoDB" id="9835569at2"/>
<dbReference type="RefSeq" id="WP_102113574.1">
    <property type="nucleotide sequence ID" value="NZ_BMGN01000006.1"/>
</dbReference>
<accession>A0A2K9NG81</accession>
<dbReference type="EMBL" id="CP025612">
    <property type="protein sequence ID" value="AUN32022.1"/>
    <property type="molecule type" value="Genomic_DNA"/>
</dbReference>
<dbReference type="Proteomes" id="UP000234752">
    <property type="component" value="Chromosome eg_2"/>
</dbReference>
<evidence type="ECO:0000313" key="2">
    <source>
        <dbReference type="Proteomes" id="UP000234752"/>
    </source>
</evidence>
<name>A0A2K9NG81_9PROT</name>
<evidence type="ECO:0000313" key="1">
    <source>
        <dbReference type="EMBL" id="AUN32022.1"/>
    </source>
</evidence>
<keyword evidence="2" id="KW-1185">Reference proteome</keyword>
<proteinExistence type="predicted"/>
<evidence type="ECO:0008006" key="3">
    <source>
        <dbReference type="Google" id="ProtNLM"/>
    </source>
</evidence>
<dbReference type="KEGG" id="ncb:C0V82_16485"/>
<protein>
    <recommendedName>
        <fullName evidence="3">DUF2946 domain-containing protein</fullName>
    </recommendedName>
</protein>